<keyword evidence="2" id="KW-0812">Transmembrane</keyword>
<gene>
    <name evidence="3" type="ORF">KFL_000130030</name>
</gene>
<protein>
    <recommendedName>
        <fullName evidence="5">GRAM domain-containing protein</fullName>
    </recommendedName>
</protein>
<feature type="transmembrane region" description="Helical" evidence="2">
    <location>
        <begin position="576"/>
        <end position="595"/>
    </location>
</feature>
<evidence type="ECO:0000256" key="1">
    <source>
        <dbReference type="SAM" id="MobiDB-lite"/>
    </source>
</evidence>
<dbReference type="PANTHER" id="PTHR31860">
    <property type="entry name" value="HEAT-INDUCIBLE TRANSCRIPTION REPRESSOR (DUF639)-RELATED"/>
    <property type="match status" value="1"/>
</dbReference>
<evidence type="ECO:0000313" key="4">
    <source>
        <dbReference type="Proteomes" id="UP000054558"/>
    </source>
</evidence>
<keyword evidence="2" id="KW-1133">Transmembrane helix</keyword>
<dbReference type="EMBL" id="DF236962">
    <property type="protein sequence ID" value="GAQ78421.1"/>
    <property type="molecule type" value="Genomic_DNA"/>
</dbReference>
<feature type="compositionally biased region" description="Low complexity" evidence="1">
    <location>
        <begin position="439"/>
        <end position="452"/>
    </location>
</feature>
<evidence type="ECO:0000313" key="3">
    <source>
        <dbReference type="EMBL" id="GAQ78421.1"/>
    </source>
</evidence>
<feature type="region of interest" description="Disordered" evidence="1">
    <location>
        <begin position="411"/>
        <end position="452"/>
    </location>
</feature>
<proteinExistence type="predicted"/>
<name>A0A1Y1HN52_KLENI</name>
<keyword evidence="2" id="KW-0472">Membrane</keyword>
<organism evidence="3 4">
    <name type="scientific">Klebsormidium nitens</name>
    <name type="common">Green alga</name>
    <name type="synonym">Ulothrix nitens</name>
    <dbReference type="NCBI Taxonomy" id="105231"/>
    <lineage>
        <taxon>Eukaryota</taxon>
        <taxon>Viridiplantae</taxon>
        <taxon>Streptophyta</taxon>
        <taxon>Klebsormidiophyceae</taxon>
        <taxon>Klebsormidiales</taxon>
        <taxon>Klebsormidiaceae</taxon>
        <taxon>Klebsormidium</taxon>
    </lineage>
</organism>
<accession>A0A1Y1HN52</accession>
<dbReference type="AlphaFoldDB" id="A0A1Y1HN52"/>
<dbReference type="Proteomes" id="UP000054558">
    <property type="component" value="Unassembled WGS sequence"/>
</dbReference>
<dbReference type="OMA" id="RFREWWF"/>
<feature type="transmembrane region" description="Helical" evidence="2">
    <location>
        <begin position="662"/>
        <end position="687"/>
    </location>
</feature>
<evidence type="ECO:0008006" key="5">
    <source>
        <dbReference type="Google" id="ProtNLM"/>
    </source>
</evidence>
<reference evidence="3 4" key="1">
    <citation type="journal article" date="2014" name="Nat. Commun.">
        <title>Klebsormidium flaccidum genome reveals primary factors for plant terrestrial adaptation.</title>
        <authorList>
            <person name="Hori K."/>
            <person name="Maruyama F."/>
            <person name="Fujisawa T."/>
            <person name="Togashi T."/>
            <person name="Yamamoto N."/>
            <person name="Seo M."/>
            <person name="Sato S."/>
            <person name="Yamada T."/>
            <person name="Mori H."/>
            <person name="Tajima N."/>
            <person name="Moriyama T."/>
            <person name="Ikeuchi M."/>
            <person name="Watanabe M."/>
            <person name="Wada H."/>
            <person name="Kobayashi K."/>
            <person name="Saito M."/>
            <person name="Masuda T."/>
            <person name="Sasaki-Sekimoto Y."/>
            <person name="Mashiguchi K."/>
            <person name="Awai K."/>
            <person name="Shimojima M."/>
            <person name="Masuda S."/>
            <person name="Iwai M."/>
            <person name="Nobusawa T."/>
            <person name="Narise T."/>
            <person name="Kondo S."/>
            <person name="Saito H."/>
            <person name="Sato R."/>
            <person name="Murakawa M."/>
            <person name="Ihara Y."/>
            <person name="Oshima-Yamada Y."/>
            <person name="Ohtaka K."/>
            <person name="Satoh M."/>
            <person name="Sonobe K."/>
            <person name="Ishii M."/>
            <person name="Ohtani R."/>
            <person name="Kanamori-Sato M."/>
            <person name="Honoki R."/>
            <person name="Miyazaki D."/>
            <person name="Mochizuki H."/>
            <person name="Umetsu J."/>
            <person name="Higashi K."/>
            <person name="Shibata D."/>
            <person name="Kamiya Y."/>
            <person name="Sato N."/>
            <person name="Nakamura Y."/>
            <person name="Tabata S."/>
            <person name="Ida S."/>
            <person name="Kurokawa K."/>
            <person name="Ohta H."/>
        </authorList>
    </citation>
    <scope>NUCLEOTIDE SEQUENCE [LARGE SCALE GENOMIC DNA]</scope>
    <source>
        <strain evidence="3 4">NIES-2285</strain>
    </source>
</reference>
<sequence>MFSEGTMAKSISRNLSAFSRPQNSLRSLLSGQQDVTDMAPQVQRGTVTSSIKELSSLANVVCRQCAKILQVGLEELREQFESEASAAAKEPQRFARNFLEYACFKALAVANQGTDPPLRDPGFRRLTYDMMVAWETPKASQKPVTKIENETSVGLEAFARLAPAVAVAADSITVHYLFDALNGSSGRLLTYPTYERYLVELDRTIRSIRSNHTATAAAQLGLQKGESVIEVDGNTTTPVLQHVRLSAWPGRLTLTDHAVYFEPSGVMAYDTASKFDLTSDSKQQIKADLTGPLGAKIFDKAVVYSSKARPEPVALEFPELTGNTRRNYWLACMQEILAVHAFTRTHHLEGIARQQALARAVLGIARLKTIWTMTRALPPHPTQLLTFVSADSLPSGDKVLKVLASSLQAQAEAVGDTPRDHLQKSAAEPARDGDDRAAGDSFAASRGAANSNSGRLEKMKAAIRMTVTGGDDGGGSPRSLLEDTGIVVGDELVGGETELERALAQARSHNKAVERAKASVELAKFEGIGNNVALLKELAVPFILLWGVFDSLRKWDDPPKTMIFISAVMYLIYSDWIRYAVPVFLLLNAGFILYLRYIKKFGRGNTPMVVVPAPPPSSTVGQLMSLQQAIAFVEYALQDVNIALLKTQALFFSEFTQATDQLLAAHVIAALALLVFPFKLVCVGWFLDTFTNELEFRRESTRKFIRRMKEWWYSIPVVPVKFVQSEAEGEDG</sequence>
<dbReference type="Pfam" id="PF04842">
    <property type="entry name" value="DUF639"/>
    <property type="match status" value="1"/>
</dbReference>
<dbReference type="OrthoDB" id="2016709at2759"/>
<feature type="compositionally biased region" description="Basic and acidic residues" evidence="1">
    <location>
        <begin position="417"/>
        <end position="438"/>
    </location>
</feature>
<evidence type="ECO:0000256" key="2">
    <source>
        <dbReference type="SAM" id="Phobius"/>
    </source>
</evidence>
<dbReference type="InterPro" id="IPR006927">
    <property type="entry name" value="DUF639"/>
</dbReference>
<keyword evidence="4" id="KW-1185">Reference proteome</keyword>
<dbReference type="PANTHER" id="PTHR31860:SF6">
    <property type="entry name" value="HEAT-INDUCIBLE TRANSCRIPTION REPRESSOR (DUF639)"/>
    <property type="match status" value="1"/>
</dbReference>